<dbReference type="RefSeq" id="WP_183593270.1">
    <property type="nucleotide sequence ID" value="NZ_JACHWR010000002.1"/>
</dbReference>
<organism evidence="2 3">
    <name type="scientific">Nocardioides soli</name>
    <dbReference type="NCBI Taxonomy" id="1036020"/>
    <lineage>
        <taxon>Bacteria</taxon>
        <taxon>Bacillati</taxon>
        <taxon>Actinomycetota</taxon>
        <taxon>Actinomycetes</taxon>
        <taxon>Propionibacteriales</taxon>
        <taxon>Nocardioidaceae</taxon>
        <taxon>Nocardioides</taxon>
    </lineage>
</organism>
<evidence type="ECO:0000313" key="2">
    <source>
        <dbReference type="EMBL" id="MBB3043449.1"/>
    </source>
</evidence>
<dbReference type="GO" id="GO:0004674">
    <property type="term" value="F:protein serine/threonine kinase activity"/>
    <property type="evidence" value="ECO:0007669"/>
    <property type="project" value="UniProtKB-KW"/>
</dbReference>
<sequence>MGDYMLDEYIDAGGFGIVYRGRNVVTDAVVAVKVLDPEKAGHPDVSAEFQNEGVLLQKLQGRSHVINWFESGAQTVQVTLGGVCLPIPVSFHG</sequence>
<comment type="caution">
    <text evidence="2">The sequence shown here is derived from an EMBL/GenBank/DDBJ whole genome shotgun (WGS) entry which is preliminary data.</text>
</comment>
<dbReference type="InterPro" id="IPR011009">
    <property type="entry name" value="Kinase-like_dom_sf"/>
</dbReference>
<dbReference type="PROSITE" id="PS50011">
    <property type="entry name" value="PROTEIN_KINASE_DOM"/>
    <property type="match status" value="1"/>
</dbReference>
<keyword evidence="3" id="KW-1185">Reference proteome</keyword>
<reference evidence="2 3" key="1">
    <citation type="submission" date="2020-08" db="EMBL/GenBank/DDBJ databases">
        <title>Sequencing the genomes of 1000 actinobacteria strains.</title>
        <authorList>
            <person name="Klenk H.-P."/>
        </authorList>
    </citation>
    <scope>NUCLEOTIDE SEQUENCE [LARGE SCALE GENOMIC DNA]</scope>
    <source>
        <strain evidence="2 3">DSM 105498</strain>
    </source>
</reference>
<dbReference type="Gene3D" id="3.30.200.20">
    <property type="entry name" value="Phosphorylase Kinase, domain 1"/>
    <property type="match status" value="1"/>
</dbReference>
<dbReference type="Proteomes" id="UP000589626">
    <property type="component" value="Unassembled WGS sequence"/>
</dbReference>
<gene>
    <name evidence="2" type="ORF">FHU40_003267</name>
</gene>
<keyword evidence="2" id="KW-0723">Serine/threonine-protein kinase</keyword>
<proteinExistence type="predicted"/>
<dbReference type="AlphaFoldDB" id="A0A7W4VX83"/>
<keyword evidence="2" id="KW-0418">Kinase</keyword>
<protein>
    <submittedName>
        <fullName evidence="2">Serine/threonine protein kinase</fullName>
    </submittedName>
</protein>
<keyword evidence="2" id="KW-0808">Transferase</keyword>
<dbReference type="GO" id="GO:0005524">
    <property type="term" value="F:ATP binding"/>
    <property type="evidence" value="ECO:0007669"/>
    <property type="project" value="InterPro"/>
</dbReference>
<feature type="domain" description="Protein kinase" evidence="1">
    <location>
        <begin position="4"/>
        <end position="93"/>
    </location>
</feature>
<dbReference type="EMBL" id="JACHWR010000002">
    <property type="protein sequence ID" value="MBB3043449.1"/>
    <property type="molecule type" value="Genomic_DNA"/>
</dbReference>
<evidence type="ECO:0000313" key="3">
    <source>
        <dbReference type="Proteomes" id="UP000589626"/>
    </source>
</evidence>
<dbReference type="SUPFAM" id="SSF56112">
    <property type="entry name" value="Protein kinase-like (PK-like)"/>
    <property type="match status" value="1"/>
</dbReference>
<dbReference type="InterPro" id="IPR000719">
    <property type="entry name" value="Prot_kinase_dom"/>
</dbReference>
<name>A0A7W4VX83_9ACTN</name>
<accession>A0A7W4VX83</accession>
<evidence type="ECO:0000259" key="1">
    <source>
        <dbReference type="PROSITE" id="PS50011"/>
    </source>
</evidence>